<evidence type="ECO:0000256" key="1">
    <source>
        <dbReference type="ARBA" id="ARBA00012513"/>
    </source>
</evidence>
<sequence>QGHPAIPAVYGYGHLERFEYLTMELLGSTLKEKWPGSVTRIPMKTIVPVMQQLLSALAHVHKLGFIHRDIKPENVICSLDDPSRIKLIDFNLAKPISAGPPSKYDPISESKTIMGTVHWASLNSMHGIELSPRDDLESLAYVGLFLVRADLPWRNGPRDQTIKRSIKRVRDLKAKWTGAELGAGCDPEFGDLLDYSRGLSFYCLPDYDMWNSRFTDLAVRSGVVPGEPLDWTPEALPASIPQLSVSCEAVDFDPALMYWINGHLDSSQSNPVTLAAT</sequence>
<dbReference type="InterPro" id="IPR008271">
    <property type="entry name" value="Ser/Thr_kinase_AS"/>
</dbReference>
<proteinExistence type="predicted"/>
<dbReference type="PROSITE" id="PS00108">
    <property type="entry name" value="PROTEIN_KINASE_ST"/>
    <property type="match status" value="1"/>
</dbReference>
<dbReference type="Pfam" id="PF00069">
    <property type="entry name" value="Pkinase"/>
    <property type="match status" value="1"/>
</dbReference>
<feature type="domain" description="Protein kinase" evidence="2">
    <location>
        <begin position="1"/>
        <end position="277"/>
    </location>
</feature>
<dbReference type="GO" id="GO:0004674">
    <property type="term" value="F:protein serine/threonine kinase activity"/>
    <property type="evidence" value="ECO:0007669"/>
    <property type="project" value="UniProtKB-EC"/>
</dbReference>
<dbReference type="InterPro" id="IPR000719">
    <property type="entry name" value="Prot_kinase_dom"/>
</dbReference>
<dbReference type="SMART" id="SM00220">
    <property type="entry name" value="S_TKc"/>
    <property type="match status" value="1"/>
</dbReference>
<dbReference type="Proteomes" id="UP000053424">
    <property type="component" value="Unassembled WGS sequence"/>
</dbReference>
<name>A0A0C2YC18_HEBCY</name>
<dbReference type="EMBL" id="KN831769">
    <property type="protein sequence ID" value="KIM47418.1"/>
    <property type="molecule type" value="Genomic_DNA"/>
</dbReference>
<dbReference type="STRING" id="686832.A0A0C2YC18"/>
<dbReference type="PROSITE" id="PS50011">
    <property type="entry name" value="PROTEIN_KINASE_DOM"/>
    <property type="match status" value="1"/>
</dbReference>
<dbReference type="SUPFAM" id="SSF56112">
    <property type="entry name" value="Protein kinase-like (PK-like)"/>
    <property type="match status" value="1"/>
</dbReference>
<evidence type="ECO:0000259" key="2">
    <source>
        <dbReference type="PROSITE" id="PS50011"/>
    </source>
</evidence>
<reference evidence="3 4" key="1">
    <citation type="submission" date="2014-04" db="EMBL/GenBank/DDBJ databases">
        <authorList>
            <consortium name="DOE Joint Genome Institute"/>
            <person name="Kuo A."/>
            <person name="Gay G."/>
            <person name="Dore J."/>
            <person name="Kohler A."/>
            <person name="Nagy L.G."/>
            <person name="Floudas D."/>
            <person name="Copeland A."/>
            <person name="Barry K.W."/>
            <person name="Cichocki N."/>
            <person name="Veneault-Fourrey C."/>
            <person name="LaButti K."/>
            <person name="Lindquist E.A."/>
            <person name="Lipzen A."/>
            <person name="Lundell T."/>
            <person name="Morin E."/>
            <person name="Murat C."/>
            <person name="Sun H."/>
            <person name="Tunlid A."/>
            <person name="Henrissat B."/>
            <person name="Grigoriev I.V."/>
            <person name="Hibbett D.S."/>
            <person name="Martin F."/>
            <person name="Nordberg H.P."/>
            <person name="Cantor M.N."/>
            <person name="Hua S.X."/>
        </authorList>
    </citation>
    <scope>NUCLEOTIDE SEQUENCE [LARGE SCALE GENOMIC DNA]</scope>
    <source>
        <strain evidence="4">h7</strain>
    </source>
</reference>
<dbReference type="InterPro" id="IPR011009">
    <property type="entry name" value="Kinase-like_dom_sf"/>
</dbReference>
<organism evidence="3 4">
    <name type="scientific">Hebeloma cylindrosporum</name>
    <dbReference type="NCBI Taxonomy" id="76867"/>
    <lineage>
        <taxon>Eukaryota</taxon>
        <taxon>Fungi</taxon>
        <taxon>Dikarya</taxon>
        <taxon>Basidiomycota</taxon>
        <taxon>Agaricomycotina</taxon>
        <taxon>Agaricomycetes</taxon>
        <taxon>Agaricomycetidae</taxon>
        <taxon>Agaricales</taxon>
        <taxon>Agaricineae</taxon>
        <taxon>Hymenogastraceae</taxon>
        <taxon>Hebeloma</taxon>
    </lineage>
</organism>
<accession>A0A0C2YC18</accession>
<dbReference type="EC" id="2.7.11.1" evidence="1"/>
<dbReference type="Gene3D" id="1.10.510.10">
    <property type="entry name" value="Transferase(Phosphotransferase) domain 1"/>
    <property type="match status" value="1"/>
</dbReference>
<reference evidence="4" key="2">
    <citation type="submission" date="2015-01" db="EMBL/GenBank/DDBJ databases">
        <title>Evolutionary Origins and Diversification of the Mycorrhizal Mutualists.</title>
        <authorList>
            <consortium name="DOE Joint Genome Institute"/>
            <consortium name="Mycorrhizal Genomics Consortium"/>
            <person name="Kohler A."/>
            <person name="Kuo A."/>
            <person name="Nagy L.G."/>
            <person name="Floudas D."/>
            <person name="Copeland A."/>
            <person name="Barry K.W."/>
            <person name="Cichocki N."/>
            <person name="Veneault-Fourrey C."/>
            <person name="LaButti K."/>
            <person name="Lindquist E.A."/>
            <person name="Lipzen A."/>
            <person name="Lundell T."/>
            <person name="Morin E."/>
            <person name="Murat C."/>
            <person name="Riley R."/>
            <person name="Ohm R."/>
            <person name="Sun H."/>
            <person name="Tunlid A."/>
            <person name="Henrissat B."/>
            <person name="Grigoriev I.V."/>
            <person name="Hibbett D.S."/>
            <person name="Martin F."/>
        </authorList>
    </citation>
    <scope>NUCLEOTIDE SEQUENCE [LARGE SCALE GENOMIC DNA]</scope>
    <source>
        <strain evidence="4">h7</strain>
    </source>
</reference>
<dbReference type="HOGENOM" id="CLU_019279_2_0_1"/>
<dbReference type="GO" id="GO:0005524">
    <property type="term" value="F:ATP binding"/>
    <property type="evidence" value="ECO:0007669"/>
    <property type="project" value="InterPro"/>
</dbReference>
<evidence type="ECO:0000313" key="4">
    <source>
        <dbReference type="Proteomes" id="UP000053424"/>
    </source>
</evidence>
<dbReference type="InterPro" id="IPR050235">
    <property type="entry name" value="CK1_Ser-Thr_kinase"/>
</dbReference>
<dbReference type="PANTHER" id="PTHR11909">
    <property type="entry name" value="CASEIN KINASE-RELATED"/>
    <property type="match status" value="1"/>
</dbReference>
<dbReference type="OrthoDB" id="5579860at2759"/>
<protein>
    <recommendedName>
        <fullName evidence="1">non-specific serine/threonine protein kinase</fullName>
        <ecNumber evidence="1">2.7.11.1</ecNumber>
    </recommendedName>
</protein>
<keyword evidence="4" id="KW-1185">Reference proteome</keyword>
<gene>
    <name evidence="3" type="ORF">M413DRAFT_62591</name>
</gene>
<dbReference type="AlphaFoldDB" id="A0A0C2YC18"/>
<feature type="non-terminal residue" evidence="3">
    <location>
        <position position="277"/>
    </location>
</feature>
<evidence type="ECO:0000313" key="3">
    <source>
        <dbReference type="EMBL" id="KIM47418.1"/>
    </source>
</evidence>